<feature type="transmembrane region" description="Helical" evidence="1">
    <location>
        <begin position="7"/>
        <end position="27"/>
    </location>
</feature>
<evidence type="ECO:0008006" key="4">
    <source>
        <dbReference type="Google" id="ProtNLM"/>
    </source>
</evidence>
<organism evidence="2 3">
    <name type="scientific">Bacillus salitolerans</name>
    <dbReference type="NCBI Taxonomy" id="1437434"/>
    <lineage>
        <taxon>Bacteria</taxon>
        <taxon>Bacillati</taxon>
        <taxon>Bacillota</taxon>
        <taxon>Bacilli</taxon>
        <taxon>Bacillales</taxon>
        <taxon>Bacillaceae</taxon>
        <taxon>Bacillus</taxon>
    </lineage>
</organism>
<feature type="transmembrane region" description="Helical" evidence="1">
    <location>
        <begin position="33"/>
        <end position="55"/>
    </location>
</feature>
<name>A0ABW4LRU8_9BACI</name>
<evidence type="ECO:0000313" key="3">
    <source>
        <dbReference type="Proteomes" id="UP001597214"/>
    </source>
</evidence>
<keyword evidence="1" id="KW-0812">Transmembrane</keyword>
<feature type="transmembrane region" description="Helical" evidence="1">
    <location>
        <begin position="76"/>
        <end position="92"/>
    </location>
</feature>
<accession>A0ABW4LRU8</accession>
<keyword evidence="3" id="KW-1185">Reference proteome</keyword>
<sequence>MFLRKFFGFVLTTLLTGLFLNLFFAIMDGFTNYNFFAAFGVLLVGATPFILLIGLPVSILSDYLTKNLNDKQRNKNALLIHSIFGLIIGLVLSFFFEHLLLIVLTLISALIFWIVDEGMRNKFKDNNSKFFI</sequence>
<protein>
    <recommendedName>
        <fullName evidence="4">Permease</fullName>
    </recommendedName>
</protein>
<proteinExistence type="predicted"/>
<evidence type="ECO:0000256" key="1">
    <source>
        <dbReference type="SAM" id="Phobius"/>
    </source>
</evidence>
<dbReference type="EMBL" id="JBHUEM010000023">
    <property type="protein sequence ID" value="MFD1737778.1"/>
    <property type="molecule type" value="Genomic_DNA"/>
</dbReference>
<gene>
    <name evidence="2" type="ORF">ACFSCX_14675</name>
</gene>
<reference evidence="3" key="1">
    <citation type="journal article" date="2019" name="Int. J. Syst. Evol. Microbiol.">
        <title>The Global Catalogue of Microorganisms (GCM) 10K type strain sequencing project: providing services to taxonomists for standard genome sequencing and annotation.</title>
        <authorList>
            <consortium name="The Broad Institute Genomics Platform"/>
            <consortium name="The Broad Institute Genome Sequencing Center for Infectious Disease"/>
            <person name="Wu L."/>
            <person name="Ma J."/>
        </authorList>
    </citation>
    <scope>NUCLEOTIDE SEQUENCE [LARGE SCALE GENOMIC DNA]</scope>
    <source>
        <strain evidence="3">CCUG 49339</strain>
    </source>
</reference>
<keyword evidence="1" id="KW-0472">Membrane</keyword>
<feature type="transmembrane region" description="Helical" evidence="1">
    <location>
        <begin position="98"/>
        <end position="115"/>
    </location>
</feature>
<dbReference type="Proteomes" id="UP001597214">
    <property type="component" value="Unassembled WGS sequence"/>
</dbReference>
<keyword evidence="1" id="KW-1133">Transmembrane helix</keyword>
<dbReference type="RefSeq" id="WP_377928996.1">
    <property type="nucleotide sequence ID" value="NZ_JBHUEM010000023.1"/>
</dbReference>
<comment type="caution">
    <text evidence="2">The sequence shown here is derived from an EMBL/GenBank/DDBJ whole genome shotgun (WGS) entry which is preliminary data.</text>
</comment>
<evidence type="ECO:0000313" key="2">
    <source>
        <dbReference type="EMBL" id="MFD1737778.1"/>
    </source>
</evidence>